<gene>
    <name evidence="1" type="ORF">N658DRAFT_489053</name>
</gene>
<reference evidence="1" key="1">
    <citation type="journal article" date="2023" name="Mol. Phylogenet. Evol.">
        <title>Genome-scale phylogeny and comparative genomics of the fungal order Sordariales.</title>
        <authorList>
            <person name="Hensen N."/>
            <person name="Bonometti L."/>
            <person name="Westerberg I."/>
            <person name="Brannstrom I.O."/>
            <person name="Guillou S."/>
            <person name="Cros-Aarteil S."/>
            <person name="Calhoun S."/>
            <person name="Haridas S."/>
            <person name="Kuo A."/>
            <person name="Mondo S."/>
            <person name="Pangilinan J."/>
            <person name="Riley R."/>
            <person name="LaButti K."/>
            <person name="Andreopoulos B."/>
            <person name="Lipzen A."/>
            <person name="Chen C."/>
            <person name="Yan M."/>
            <person name="Daum C."/>
            <person name="Ng V."/>
            <person name="Clum A."/>
            <person name="Steindorff A."/>
            <person name="Ohm R.A."/>
            <person name="Martin F."/>
            <person name="Silar P."/>
            <person name="Natvig D.O."/>
            <person name="Lalanne C."/>
            <person name="Gautier V."/>
            <person name="Ament-Velasquez S.L."/>
            <person name="Kruys A."/>
            <person name="Hutchinson M.I."/>
            <person name="Powell A.J."/>
            <person name="Barry K."/>
            <person name="Miller A.N."/>
            <person name="Grigoriev I.V."/>
            <person name="Debuchy R."/>
            <person name="Gladieux P."/>
            <person name="Hiltunen Thoren M."/>
            <person name="Johannesson H."/>
        </authorList>
    </citation>
    <scope>NUCLEOTIDE SEQUENCE</scope>
    <source>
        <strain evidence="1">CBS 757.83</strain>
    </source>
</reference>
<comment type="caution">
    <text evidence="1">The sequence shown here is derived from an EMBL/GenBank/DDBJ whole genome shotgun (WGS) entry which is preliminary data.</text>
</comment>
<protein>
    <submittedName>
        <fullName evidence="1">Uncharacterized protein</fullName>
    </submittedName>
</protein>
<dbReference type="Proteomes" id="UP001305647">
    <property type="component" value="Unassembled WGS sequence"/>
</dbReference>
<proteinExistence type="predicted"/>
<evidence type="ECO:0000313" key="2">
    <source>
        <dbReference type="Proteomes" id="UP001305647"/>
    </source>
</evidence>
<organism evidence="1 2">
    <name type="scientific">Parathielavia hyrcaniae</name>
    <dbReference type="NCBI Taxonomy" id="113614"/>
    <lineage>
        <taxon>Eukaryota</taxon>
        <taxon>Fungi</taxon>
        <taxon>Dikarya</taxon>
        <taxon>Ascomycota</taxon>
        <taxon>Pezizomycotina</taxon>
        <taxon>Sordariomycetes</taxon>
        <taxon>Sordariomycetidae</taxon>
        <taxon>Sordariales</taxon>
        <taxon>Chaetomiaceae</taxon>
        <taxon>Parathielavia</taxon>
    </lineage>
</organism>
<name>A0AAN6PTR0_9PEZI</name>
<keyword evidence="2" id="KW-1185">Reference proteome</keyword>
<dbReference type="AlphaFoldDB" id="A0AAN6PTR0"/>
<dbReference type="EMBL" id="MU863671">
    <property type="protein sequence ID" value="KAK4097613.1"/>
    <property type="molecule type" value="Genomic_DNA"/>
</dbReference>
<accession>A0AAN6PTR0</accession>
<sequence>MSPSQELTGWNLTRSGDDAGLFGRDDVVSVVMPVKRNLEEVSVASSPLRTEGPVLTRRQVHEVAVPVPFVFFDVHKKLVVVVANSDVLHIQHLGVPVGVDVYVVGFLVAKPVQCGLLGVWYSISSASRSRSTRVGGGAGGHCCVHVGEALVLEAESGVARHGGGRRVVEESQGC</sequence>
<evidence type="ECO:0000313" key="1">
    <source>
        <dbReference type="EMBL" id="KAK4097613.1"/>
    </source>
</evidence>
<reference evidence="1" key="2">
    <citation type="submission" date="2023-05" db="EMBL/GenBank/DDBJ databases">
        <authorList>
            <consortium name="Lawrence Berkeley National Laboratory"/>
            <person name="Steindorff A."/>
            <person name="Hensen N."/>
            <person name="Bonometti L."/>
            <person name="Westerberg I."/>
            <person name="Brannstrom I.O."/>
            <person name="Guillou S."/>
            <person name="Cros-Aarteil S."/>
            <person name="Calhoun S."/>
            <person name="Haridas S."/>
            <person name="Kuo A."/>
            <person name="Mondo S."/>
            <person name="Pangilinan J."/>
            <person name="Riley R."/>
            <person name="Labutti K."/>
            <person name="Andreopoulos B."/>
            <person name="Lipzen A."/>
            <person name="Chen C."/>
            <person name="Yanf M."/>
            <person name="Daum C."/>
            <person name="Ng V."/>
            <person name="Clum A."/>
            <person name="Ohm R."/>
            <person name="Martin F."/>
            <person name="Silar P."/>
            <person name="Natvig D."/>
            <person name="Lalanne C."/>
            <person name="Gautier V."/>
            <person name="Ament-Velasquez S.L."/>
            <person name="Kruys A."/>
            <person name="Hutchinson M.I."/>
            <person name="Powell A.J."/>
            <person name="Barry K."/>
            <person name="Miller A.N."/>
            <person name="Grigoriev I.V."/>
            <person name="Debuchy R."/>
            <person name="Gladieux P."/>
            <person name="Thoren M.H."/>
            <person name="Johannesson H."/>
        </authorList>
    </citation>
    <scope>NUCLEOTIDE SEQUENCE</scope>
    <source>
        <strain evidence="1">CBS 757.83</strain>
    </source>
</reference>